<comment type="caution">
    <text evidence="1">The sequence shown here is derived from an EMBL/GenBank/DDBJ whole genome shotgun (WGS) entry which is preliminary data.</text>
</comment>
<dbReference type="Proteomes" id="UP000789366">
    <property type="component" value="Unassembled WGS sequence"/>
</dbReference>
<name>A0ACA9K6S8_9GLOM</name>
<proteinExistence type="predicted"/>
<protein>
    <submittedName>
        <fullName evidence="1">15613_t:CDS:1</fullName>
    </submittedName>
</protein>
<evidence type="ECO:0000313" key="2">
    <source>
        <dbReference type="Proteomes" id="UP000789366"/>
    </source>
</evidence>
<dbReference type="EMBL" id="CAJVPW010000480">
    <property type="protein sequence ID" value="CAG8455762.1"/>
    <property type="molecule type" value="Genomic_DNA"/>
</dbReference>
<sequence length="340" mass="37759">MSASYRRNWIAKCSSQSTTNIIIRANDNGEGGTFALYSLLVRHSGLSISAEAPRLDDKTIVNYDSEPNLDNSPNFIKRNKFIQNLLLIIVMLGSSLLISDGMLTPAISVISAIEGFAILMRPLDLTAMIVPASCVILVILFLGQRFGTGKVGGFFSPIVSLWFISLSIIGFWNISMFPEILKATNPFYAIKFMILESGYKYLGGVILAFVGTEAVFADLGHFNRRSIQVSFPFFVYIPLVFTYMGQGASLILNPTTYSNPFWNSIPPHPVIHWFMLILATLTSIIASQAMITATFSLIYQSMQLDCFPRIDVIHTSKKVKGQIYLPETHLYPSINNPNSI</sequence>
<organism evidence="1 2">
    <name type="scientific">Cetraspora pellucida</name>
    <dbReference type="NCBI Taxonomy" id="1433469"/>
    <lineage>
        <taxon>Eukaryota</taxon>
        <taxon>Fungi</taxon>
        <taxon>Fungi incertae sedis</taxon>
        <taxon>Mucoromycota</taxon>
        <taxon>Glomeromycotina</taxon>
        <taxon>Glomeromycetes</taxon>
        <taxon>Diversisporales</taxon>
        <taxon>Gigasporaceae</taxon>
        <taxon>Cetraspora</taxon>
    </lineage>
</organism>
<gene>
    <name evidence="1" type="ORF">SPELUC_LOCUS1026</name>
</gene>
<evidence type="ECO:0000313" key="1">
    <source>
        <dbReference type="EMBL" id="CAG8455762.1"/>
    </source>
</evidence>
<keyword evidence="2" id="KW-1185">Reference proteome</keyword>
<accession>A0ACA9K6S8</accession>
<reference evidence="1" key="1">
    <citation type="submission" date="2021-06" db="EMBL/GenBank/DDBJ databases">
        <authorList>
            <person name="Kallberg Y."/>
            <person name="Tangrot J."/>
            <person name="Rosling A."/>
        </authorList>
    </citation>
    <scope>NUCLEOTIDE SEQUENCE</scope>
    <source>
        <strain evidence="1">28 12/20/2015</strain>
    </source>
</reference>